<comment type="caution">
    <text evidence="1">The sequence shown here is derived from an EMBL/GenBank/DDBJ whole genome shotgun (WGS) entry which is preliminary data.</text>
</comment>
<organism evidence="1 2">
    <name type="scientific">Eretmocerus hayati</name>
    <dbReference type="NCBI Taxonomy" id="131215"/>
    <lineage>
        <taxon>Eukaryota</taxon>
        <taxon>Metazoa</taxon>
        <taxon>Ecdysozoa</taxon>
        <taxon>Arthropoda</taxon>
        <taxon>Hexapoda</taxon>
        <taxon>Insecta</taxon>
        <taxon>Pterygota</taxon>
        <taxon>Neoptera</taxon>
        <taxon>Endopterygota</taxon>
        <taxon>Hymenoptera</taxon>
        <taxon>Apocrita</taxon>
        <taxon>Proctotrupomorpha</taxon>
        <taxon>Chalcidoidea</taxon>
        <taxon>Aphelinidae</taxon>
        <taxon>Aphelininae</taxon>
        <taxon>Eretmocerus</taxon>
    </lineage>
</organism>
<dbReference type="Proteomes" id="UP001239111">
    <property type="component" value="Chromosome 2"/>
</dbReference>
<gene>
    <name evidence="1" type="ORF">QAD02_012627</name>
</gene>
<keyword evidence="2" id="KW-1185">Reference proteome</keyword>
<dbReference type="EMBL" id="CM056742">
    <property type="protein sequence ID" value="KAJ8676840.1"/>
    <property type="molecule type" value="Genomic_DNA"/>
</dbReference>
<evidence type="ECO:0000313" key="1">
    <source>
        <dbReference type="EMBL" id="KAJ8676840.1"/>
    </source>
</evidence>
<protein>
    <submittedName>
        <fullName evidence="1">Uncharacterized protein</fullName>
    </submittedName>
</protein>
<name>A0ACC2NZY9_9HYME</name>
<reference evidence="1" key="1">
    <citation type="submission" date="2023-04" db="EMBL/GenBank/DDBJ databases">
        <title>A chromosome-level genome assembly of the parasitoid wasp Eretmocerus hayati.</title>
        <authorList>
            <person name="Zhong Y."/>
            <person name="Liu S."/>
            <person name="Liu Y."/>
        </authorList>
    </citation>
    <scope>NUCLEOTIDE SEQUENCE</scope>
    <source>
        <strain evidence="1">ZJU_SS_LIU_2023</strain>
    </source>
</reference>
<proteinExistence type="predicted"/>
<evidence type="ECO:0000313" key="2">
    <source>
        <dbReference type="Proteomes" id="UP001239111"/>
    </source>
</evidence>
<sequence>MLAVDSTHKQSAAGIDEEMFNDLDDCMIDNLIDPKMECGYNRKFKKRFEAFKNPNKTPVAGSSDSSNLATVLGRSPLQDLTNMRSNIQLELLDETVTDDSSFNSSNEENPSRQNSSRIVNIIPCRLNVKALLHTTHRGFEIRMQFQNMGTVNFRLLCCLLVEYEFEYTKCYRILKERFEELSFESAYYFVIDLQDSAAPLNQPEPALEAVSSNPQNPAEVLASRRKDFAAILYYPHKKATKNQNAINAGGCLYEKYLNKRRNYIKIGIILKKDVLSEEIAKEKNRFDESLELLESRGQDHLAALLSLPKLLGVRRPAEKQATKGQKRKRSAHNHRVETPVSDTTPTFGSGLQDITDSFVYNAKNPLEFQAFKNKRKEDIIKNERPIGPFVTAVGDYADEGKTYDKEQVATESSVDDETQVELFVTVNFIDYKIESNKVLEAVDVCYKGITALKIDFPVECRPIWKFLYYYIYKSGWDEIKRGSVIRKFIDEIDLKLKNSKNVIAESPTPDSDASVTEIDYQSESANNDAETSLIHFQPETPDTDASFTQASESLETHSSSNPIIIPKIL</sequence>
<accession>A0ACC2NZY9</accession>